<dbReference type="KEGG" id="osn:115214333"/>
<dbReference type="InterPro" id="IPR011547">
    <property type="entry name" value="SLC26A/SulP_dom"/>
</dbReference>
<feature type="domain" description="STAS" evidence="6">
    <location>
        <begin position="581"/>
        <end position="705"/>
    </location>
</feature>
<dbReference type="GO" id="GO:0016020">
    <property type="term" value="C:membrane"/>
    <property type="evidence" value="ECO:0007669"/>
    <property type="project" value="UniProtKB-SubCell"/>
</dbReference>
<dbReference type="Gene3D" id="3.30.750.24">
    <property type="entry name" value="STAS domain"/>
    <property type="match status" value="1"/>
</dbReference>
<feature type="transmembrane region" description="Helical" evidence="5">
    <location>
        <begin position="336"/>
        <end position="353"/>
    </location>
</feature>
<keyword evidence="3 5" id="KW-1133">Transmembrane helix</keyword>
<organism evidence="7 8">
    <name type="scientific">Octopus sinensis</name>
    <name type="common">East Asian common octopus</name>
    <dbReference type="NCBI Taxonomy" id="2607531"/>
    <lineage>
        <taxon>Eukaryota</taxon>
        <taxon>Metazoa</taxon>
        <taxon>Spiralia</taxon>
        <taxon>Lophotrochozoa</taxon>
        <taxon>Mollusca</taxon>
        <taxon>Cephalopoda</taxon>
        <taxon>Coleoidea</taxon>
        <taxon>Octopodiformes</taxon>
        <taxon>Octopoda</taxon>
        <taxon>Incirrata</taxon>
        <taxon>Octopodidae</taxon>
        <taxon>Octopus</taxon>
    </lineage>
</organism>
<dbReference type="RefSeq" id="XP_029639376.1">
    <property type="nucleotide sequence ID" value="XM_029783516.2"/>
</dbReference>
<name>A0A6P7SNC2_9MOLL</name>
<dbReference type="InterPro" id="IPR036513">
    <property type="entry name" value="STAS_dom_sf"/>
</dbReference>
<feature type="transmembrane region" description="Helical" evidence="5">
    <location>
        <begin position="223"/>
        <end position="247"/>
    </location>
</feature>
<evidence type="ECO:0000313" key="7">
    <source>
        <dbReference type="Proteomes" id="UP000515154"/>
    </source>
</evidence>
<evidence type="ECO:0000256" key="1">
    <source>
        <dbReference type="ARBA" id="ARBA00004141"/>
    </source>
</evidence>
<dbReference type="Pfam" id="PF01740">
    <property type="entry name" value="STAS"/>
    <property type="match status" value="1"/>
</dbReference>
<dbReference type="AlphaFoldDB" id="A0A6P7SNC2"/>
<sequence length="712" mass="79008">MQTMSDTTRHYKYQGIYKVAEQCGLNPSPATQRQMTDSSDRCFINIKRPVYKTDEFIKTFQKEITPPRWHARLGLYLRNKMKCSKRDLLGMFPIINVIQTYQLKAFILGDFISGITVGFMQLPQGMAYAMLSNLPPVIGLYMGFFPVILYAILGTSKHLSMGTIVVVSLLIGSLINDRFSLHEDSVISMGPRLFNVSTSEIFPENITISPEKISQVGIEKIKFAMAVTLISGITQLLMGILNMGIIVRLMSDSLVSGFSCGVAIYIISSQLKYILGLTVQRYTGVLSVPMTIVAVAKLLPKCNYPELLLSIVVMVIIYLVKVYINEKFKTRLLIPVPIDLIMVIFSTVVSYYLKLHEKNNFVVIGDIPSGLPMPVLPDISYAADYISQSIIIGLVAFAQSISVAVIIARKEGYDINANKELIAYGAVNIICPIFNCFTAAGALSRTTVQFSSGGKSQIASLFGSFFVLLMILAAGPLLRPLPNCVLSAIILVSLKSMLKEICTLKRLWRVSPCDCFIWIGTFLAIILTTIELGLIIGIGIGAATVLIRTQMVRPIKLGTIERTEIFRDRTKYQVTTPQTPVIILSYPSPLYYANVEVFQTKVKEKFAEFNKLSKNKSADNNISTNSTCKELEQYYVIIDCSAISFIDAMGAKAFKQLFLDAKQESVSCLFSCVNDSVLSVLKASDVFETLQNSLYVTTYDALMAIELQDEDV</sequence>
<dbReference type="Proteomes" id="UP000515154">
    <property type="component" value="Linkage group LG7"/>
</dbReference>
<comment type="subcellular location">
    <subcellularLocation>
        <location evidence="1">Membrane</location>
        <topology evidence="1">Multi-pass membrane protein</topology>
    </subcellularLocation>
</comment>
<evidence type="ECO:0000256" key="2">
    <source>
        <dbReference type="ARBA" id="ARBA00022692"/>
    </source>
</evidence>
<feature type="transmembrane region" description="Helical" evidence="5">
    <location>
        <begin position="518"/>
        <end position="547"/>
    </location>
</feature>
<dbReference type="PROSITE" id="PS50801">
    <property type="entry name" value="STAS"/>
    <property type="match status" value="1"/>
</dbReference>
<dbReference type="GO" id="GO:0055085">
    <property type="term" value="P:transmembrane transport"/>
    <property type="evidence" value="ECO:0007669"/>
    <property type="project" value="InterPro"/>
</dbReference>
<feature type="transmembrane region" description="Helical" evidence="5">
    <location>
        <begin position="306"/>
        <end position="324"/>
    </location>
</feature>
<feature type="transmembrane region" description="Helical" evidence="5">
    <location>
        <begin position="101"/>
        <end position="122"/>
    </location>
</feature>
<dbReference type="SUPFAM" id="SSF52091">
    <property type="entry name" value="SpoIIaa-like"/>
    <property type="match status" value="1"/>
</dbReference>
<feature type="transmembrane region" description="Helical" evidence="5">
    <location>
        <begin position="456"/>
        <end position="474"/>
    </location>
</feature>
<feature type="transmembrane region" description="Helical" evidence="5">
    <location>
        <begin position="253"/>
        <end position="275"/>
    </location>
</feature>
<evidence type="ECO:0000313" key="8">
    <source>
        <dbReference type="RefSeq" id="XP_029639376.1"/>
    </source>
</evidence>
<feature type="transmembrane region" description="Helical" evidence="5">
    <location>
        <begin position="159"/>
        <end position="175"/>
    </location>
</feature>
<evidence type="ECO:0000256" key="5">
    <source>
        <dbReference type="SAM" id="Phobius"/>
    </source>
</evidence>
<evidence type="ECO:0000256" key="4">
    <source>
        <dbReference type="ARBA" id="ARBA00023136"/>
    </source>
</evidence>
<protein>
    <submittedName>
        <fullName evidence="8">Pendrin isoform X1</fullName>
    </submittedName>
</protein>
<dbReference type="InterPro" id="IPR002645">
    <property type="entry name" value="STAS_dom"/>
</dbReference>
<dbReference type="PANTHER" id="PTHR11814">
    <property type="entry name" value="SULFATE TRANSPORTER"/>
    <property type="match status" value="1"/>
</dbReference>
<evidence type="ECO:0000256" key="3">
    <source>
        <dbReference type="ARBA" id="ARBA00022989"/>
    </source>
</evidence>
<feature type="transmembrane region" description="Helical" evidence="5">
    <location>
        <begin position="421"/>
        <end position="444"/>
    </location>
</feature>
<keyword evidence="4 5" id="KW-0472">Membrane</keyword>
<evidence type="ECO:0000259" key="6">
    <source>
        <dbReference type="PROSITE" id="PS50801"/>
    </source>
</evidence>
<accession>A0A6P7SNC2</accession>
<keyword evidence="7" id="KW-1185">Reference proteome</keyword>
<gene>
    <name evidence="8" type="primary">LOC115214333</name>
</gene>
<proteinExistence type="predicted"/>
<dbReference type="Pfam" id="PF00916">
    <property type="entry name" value="Sulfate_transp"/>
    <property type="match status" value="1"/>
</dbReference>
<dbReference type="NCBIfam" id="TIGR00815">
    <property type="entry name" value="sulP"/>
    <property type="match status" value="1"/>
</dbReference>
<reference evidence="8" key="1">
    <citation type="submission" date="2025-08" db="UniProtKB">
        <authorList>
            <consortium name="RefSeq"/>
        </authorList>
    </citation>
    <scope>IDENTIFICATION</scope>
</reference>
<dbReference type="InterPro" id="IPR001902">
    <property type="entry name" value="SLC26A/SulP_fam"/>
</dbReference>
<keyword evidence="2 5" id="KW-0812">Transmembrane</keyword>
<dbReference type="CDD" id="cd07042">
    <property type="entry name" value="STAS_SulP_like_sulfate_transporter"/>
    <property type="match status" value="1"/>
</dbReference>
<feature type="transmembrane region" description="Helical" evidence="5">
    <location>
        <begin position="134"/>
        <end position="153"/>
    </location>
</feature>
<feature type="transmembrane region" description="Helical" evidence="5">
    <location>
        <begin position="385"/>
        <end position="409"/>
    </location>
</feature>